<dbReference type="PIRSF" id="PIRSF011396">
    <property type="entry name" value="Trp_halogenase"/>
    <property type="match status" value="1"/>
</dbReference>
<protein>
    <submittedName>
        <fullName evidence="1">Flavin-dependent dehydrogenase</fullName>
    </submittedName>
</protein>
<dbReference type="Pfam" id="PF04820">
    <property type="entry name" value="Trp_halogenase"/>
    <property type="match status" value="1"/>
</dbReference>
<dbReference type="InterPro" id="IPR036188">
    <property type="entry name" value="FAD/NAD-bd_sf"/>
</dbReference>
<dbReference type="InterPro" id="IPR006905">
    <property type="entry name" value="Flavin_halogenase"/>
</dbReference>
<sequence length="519" mass="57912">MLKSTLDDIVIVGGGTAGWLTAAILAKKLNAGKEGSVQITVIESPDIPIIGVGEGTWPTMRTTLQSVGVDEGEFMRECDATFKQGAEFVNWQHTPAAGEKHSYFHPLSAVFHSSYDFNLAPYWLQGASELPYDLAVASQSRICQLGLAPKKITTPAYAALQNYAYHFNAVKFAAFMKKHCTEKLSVGFISANVQQVRMHTCGAIASVLTDSMGEIKGDFFVDCTGSKALLLGEALGVGWHGINDIIFNDTALAMQVPYPAADWPIATHTIATAHEAGWTWDIGLHNRRGVGYVYSSAHSTDERAEQILRQHVGEQAEGLEARKIKLNLGYRQQFWRKNCVAIGMSAAFIEPLEASAIFLIEAAANMLADQFPRSSAALGYVEKKFNDTFKLRWDKSIDFIKLHYCISQRRDTAYWVDNCADSSIPQSLQQRLAHWRLHPPGKYDFDYAFEPFVLDSYLFVLYGMKFNTDISHNLSSYPDKHSAQQLFAEIDRTTAVLRQQLPTHRELIDKVYQYGMPKL</sequence>
<organism evidence="1 2">
    <name type="scientific">Rheinheimera soli</name>
    <dbReference type="NCBI Taxonomy" id="443616"/>
    <lineage>
        <taxon>Bacteria</taxon>
        <taxon>Pseudomonadati</taxon>
        <taxon>Pseudomonadota</taxon>
        <taxon>Gammaproteobacteria</taxon>
        <taxon>Chromatiales</taxon>
        <taxon>Chromatiaceae</taxon>
        <taxon>Rheinheimera</taxon>
    </lineage>
</organism>
<dbReference type="Proteomes" id="UP001257909">
    <property type="component" value="Unassembled WGS sequence"/>
</dbReference>
<accession>A0ABU1VYS7</accession>
<dbReference type="PANTHER" id="PTHR43747:SF4">
    <property type="entry name" value="FLAVIN-DEPENDENT TRYPTOPHAN HALOGENASE"/>
    <property type="match status" value="1"/>
</dbReference>
<name>A0ABU1VYS7_9GAMM</name>
<comment type="caution">
    <text evidence="1">The sequence shown here is derived from an EMBL/GenBank/DDBJ whole genome shotgun (WGS) entry which is preliminary data.</text>
</comment>
<dbReference type="EMBL" id="JAVDWR010000004">
    <property type="protein sequence ID" value="MDR7120876.1"/>
    <property type="molecule type" value="Genomic_DNA"/>
</dbReference>
<dbReference type="InterPro" id="IPR050816">
    <property type="entry name" value="Flavin-dep_Halogenase_NPB"/>
</dbReference>
<dbReference type="RefSeq" id="WP_310276987.1">
    <property type="nucleotide sequence ID" value="NZ_JAVDWR010000004.1"/>
</dbReference>
<proteinExistence type="predicted"/>
<evidence type="ECO:0000313" key="2">
    <source>
        <dbReference type="Proteomes" id="UP001257909"/>
    </source>
</evidence>
<gene>
    <name evidence="1" type="ORF">J2W69_001814</name>
</gene>
<dbReference type="SUPFAM" id="SSF51905">
    <property type="entry name" value="FAD/NAD(P)-binding domain"/>
    <property type="match status" value="1"/>
</dbReference>
<evidence type="ECO:0000313" key="1">
    <source>
        <dbReference type="EMBL" id="MDR7120876.1"/>
    </source>
</evidence>
<dbReference type="Gene3D" id="3.50.50.60">
    <property type="entry name" value="FAD/NAD(P)-binding domain"/>
    <property type="match status" value="1"/>
</dbReference>
<keyword evidence="2" id="KW-1185">Reference proteome</keyword>
<reference evidence="1 2" key="1">
    <citation type="submission" date="2023-07" db="EMBL/GenBank/DDBJ databases">
        <title>Sorghum-associated microbial communities from plants grown in Nebraska, USA.</title>
        <authorList>
            <person name="Schachtman D."/>
        </authorList>
    </citation>
    <scope>NUCLEOTIDE SEQUENCE [LARGE SCALE GENOMIC DNA]</scope>
    <source>
        <strain evidence="1 2">4138</strain>
    </source>
</reference>
<dbReference type="InterPro" id="IPR033856">
    <property type="entry name" value="Trp_halogen"/>
</dbReference>
<dbReference type="PANTHER" id="PTHR43747">
    <property type="entry name" value="FAD-BINDING PROTEIN"/>
    <property type="match status" value="1"/>
</dbReference>